<keyword evidence="4" id="KW-0812">Transmembrane</keyword>
<gene>
    <name evidence="16" type="primary">LOC106161322</name>
</gene>
<keyword evidence="6" id="KW-0547">Nucleotide-binding</keyword>
<evidence type="ECO:0000256" key="13">
    <source>
        <dbReference type="ARBA" id="ARBA00051243"/>
    </source>
</evidence>
<keyword evidence="7" id="KW-0418">Kinase</keyword>
<feature type="domain" description="Protein kinase" evidence="14">
    <location>
        <begin position="1"/>
        <end position="200"/>
    </location>
</feature>
<dbReference type="PIRSF" id="PIRSF000654">
    <property type="entry name" value="Integrin-linked_kinase"/>
    <property type="match status" value="1"/>
</dbReference>
<dbReference type="SMART" id="SM00219">
    <property type="entry name" value="TyrKc"/>
    <property type="match status" value="1"/>
</dbReference>
<comment type="subcellular location">
    <subcellularLocation>
        <location evidence="1">Membrane</location>
        <topology evidence="1">Single-pass type I membrane protein</topology>
    </subcellularLocation>
</comment>
<dbReference type="InterPro" id="IPR001245">
    <property type="entry name" value="Ser-Thr/Tyr_kinase_cat_dom"/>
</dbReference>
<dbReference type="GeneID" id="106161322"/>
<evidence type="ECO:0000256" key="1">
    <source>
        <dbReference type="ARBA" id="ARBA00004479"/>
    </source>
</evidence>
<evidence type="ECO:0000313" key="16">
    <source>
        <dbReference type="RefSeq" id="XP_013393706.1"/>
    </source>
</evidence>
<proteinExistence type="predicted"/>
<dbReference type="InterPro" id="IPR020635">
    <property type="entry name" value="Tyr_kinase_cat_dom"/>
</dbReference>
<dbReference type="KEGG" id="lak:106161322"/>
<dbReference type="Gene3D" id="1.10.510.10">
    <property type="entry name" value="Transferase(Phosphotransferase) domain 1"/>
    <property type="match status" value="1"/>
</dbReference>
<dbReference type="InParanoid" id="A0A1S3I777"/>
<dbReference type="InterPro" id="IPR000719">
    <property type="entry name" value="Prot_kinase_dom"/>
</dbReference>
<dbReference type="PANTHER" id="PTHR24416">
    <property type="entry name" value="TYROSINE-PROTEIN KINASE RECEPTOR"/>
    <property type="match status" value="1"/>
</dbReference>
<dbReference type="PANTHER" id="PTHR24416:SF621">
    <property type="entry name" value="TYROSINE KINASE RECEPTOR CAD96CA"/>
    <property type="match status" value="1"/>
</dbReference>
<dbReference type="EC" id="2.7.10.1" evidence="2"/>
<dbReference type="PROSITE" id="PS50011">
    <property type="entry name" value="PROTEIN_KINASE_DOM"/>
    <property type="match status" value="1"/>
</dbReference>
<dbReference type="OrthoDB" id="535945at2759"/>
<dbReference type="FunFam" id="1.10.510.10:FF:000190">
    <property type="entry name" value="Proto-oncogene tyrosine-protein kinase receptor Ret"/>
    <property type="match status" value="1"/>
</dbReference>
<evidence type="ECO:0000259" key="14">
    <source>
        <dbReference type="PROSITE" id="PS50011"/>
    </source>
</evidence>
<evidence type="ECO:0000256" key="3">
    <source>
        <dbReference type="ARBA" id="ARBA00022679"/>
    </source>
</evidence>
<evidence type="ECO:0000256" key="9">
    <source>
        <dbReference type="ARBA" id="ARBA00022989"/>
    </source>
</evidence>
<protein>
    <recommendedName>
        <fullName evidence="2">receptor protein-tyrosine kinase</fullName>
        <ecNumber evidence="2">2.7.10.1</ecNumber>
    </recommendedName>
</protein>
<keyword evidence="12" id="KW-0325">Glycoprotein</keyword>
<dbReference type="STRING" id="7574.A0A1S3I777"/>
<organism evidence="15 16">
    <name type="scientific">Lingula anatina</name>
    <name type="common">Brachiopod</name>
    <name type="synonym">Lingula unguis</name>
    <dbReference type="NCBI Taxonomy" id="7574"/>
    <lineage>
        <taxon>Eukaryota</taxon>
        <taxon>Metazoa</taxon>
        <taxon>Spiralia</taxon>
        <taxon>Lophotrochozoa</taxon>
        <taxon>Brachiopoda</taxon>
        <taxon>Linguliformea</taxon>
        <taxon>Lingulata</taxon>
        <taxon>Lingulida</taxon>
        <taxon>Linguloidea</taxon>
        <taxon>Lingulidae</taxon>
        <taxon>Lingula</taxon>
    </lineage>
</organism>
<dbReference type="GO" id="GO:0007169">
    <property type="term" value="P:cell surface receptor protein tyrosine kinase signaling pathway"/>
    <property type="evidence" value="ECO:0007669"/>
    <property type="project" value="TreeGrafter"/>
</dbReference>
<keyword evidence="8" id="KW-0067">ATP-binding</keyword>
<dbReference type="FunCoup" id="A0A1S3I777">
    <property type="interactions" value="4"/>
</dbReference>
<dbReference type="GO" id="GO:0043235">
    <property type="term" value="C:receptor complex"/>
    <property type="evidence" value="ECO:0007669"/>
    <property type="project" value="TreeGrafter"/>
</dbReference>
<keyword evidence="10" id="KW-0472">Membrane</keyword>
<evidence type="ECO:0000256" key="5">
    <source>
        <dbReference type="ARBA" id="ARBA00022729"/>
    </source>
</evidence>
<dbReference type="AlphaFoldDB" id="A0A1S3I777"/>
<dbReference type="Proteomes" id="UP000085678">
    <property type="component" value="Unplaced"/>
</dbReference>
<dbReference type="InterPro" id="IPR008266">
    <property type="entry name" value="Tyr_kinase_AS"/>
</dbReference>
<sequence>MIVLEYLPNGNLQTFLRKDRARNKAVYGNLYGASASLTSRDLMKYAFDVANGMAFLSSMSILHRDLAARNVLVSDDKRCKVSDFGFARDVIESHHYEMKSQGRVPVRWMSPEALNDHIFTSQSDVWAYGVLLWEIVTLGCIPYTGMSAQQVMRKITNGYRMPRPQHCSQDMYTIMLSCWEEAPNARPSFKDLTSSLNELLVADYDVLAFGEFEEALYDNVDIYDSDEKC</sequence>
<evidence type="ECO:0000256" key="12">
    <source>
        <dbReference type="ARBA" id="ARBA00023180"/>
    </source>
</evidence>
<keyword evidence="3" id="KW-0808">Transferase</keyword>
<reference evidence="16" key="1">
    <citation type="submission" date="2025-08" db="UniProtKB">
        <authorList>
            <consortium name="RefSeq"/>
        </authorList>
    </citation>
    <scope>IDENTIFICATION</scope>
    <source>
        <tissue evidence="16">Gonads</tissue>
    </source>
</reference>
<evidence type="ECO:0000256" key="2">
    <source>
        <dbReference type="ARBA" id="ARBA00011902"/>
    </source>
</evidence>
<evidence type="ECO:0000256" key="11">
    <source>
        <dbReference type="ARBA" id="ARBA00023137"/>
    </source>
</evidence>
<dbReference type="GO" id="GO:0005524">
    <property type="term" value="F:ATP binding"/>
    <property type="evidence" value="ECO:0007669"/>
    <property type="project" value="UniProtKB-KW"/>
</dbReference>
<comment type="catalytic activity">
    <reaction evidence="13">
        <text>L-tyrosyl-[protein] + ATP = O-phospho-L-tyrosyl-[protein] + ADP + H(+)</text>
        <dbReference type="Rhea" id="RHEA:10596"/>
        <dbReference type="Rhea" id="RHEA-COMP:10136"/>
        <dbReference type="Rhea" id="RHEA-COMP:20101"/>
        <dbReference type="ChEBI" id="CHEBI:15378"/>
        <dbReference type="ChEBI" id="CHEBI:30616"/>
        <dbReference type="ChEBI" id="CHEBI:46858"/>
        <dbReference type="ChEBI" id="CHEBI:61978"/>
        <dbReference type="ChEBI" id="CHEBI:456216"/>
        <dbReference type="EC" id="2.7.10.1"/>
    </reaction>
</comment>
<evidence type="ECO:0000313" key="15">
    <source>
        <dbReference type="Proteomes" id="UP000085678"/>
    </source>
</evidence>
<dbReference type="GO" id="GO:0004714">
    <property type="term" value="F:transmembrane receptor protein tyrosine kinase activity"/>
    <property type="evidence" value="ECO:0007669"/>
    <property type="project" value="UniProtKB-EC"/>
</dbReference>
<dbReference type="PRINTS" id="PR00109">
    <property type="entry name" value="TYRKINASE"/>
</dbReference>
<dbReference type="InterPro" id="IPR011009">
    <property type="entry name" value="Kinase-like_dom_sf"/>
</dbReference>
<keyword evidence="11" id="KW-0829">Tyrosine-protein kinase</keyword>
<dbReference type="CDD" id="cd00192">
    <property type="entry name" value="PTKc"/>
    <property type="match status" value="1"/>
</dbReference>
<dbReference type="RefSeq" id="XP_013393706.1">
    <property type="nucleotide sequence ID" value="XM_013538252.1"/>
</dbReference>
<evidence type="ECO:0000256" key="7">
    <source>
        <dbReference type="ARBA" id="ARBA00022777"/>
    </source>
</evidence>
<keyword evidence="15" id="KW-1185">Reference proteome</keyword>
<dbReference type="InterPro" id="IPR050122">
    <property type="entry name" value="RTK"/>
</dbReference>
<dbReference type="PROSITE" id="PS00109">
    <property type="entry name" value="PROTEIN_KINASE_TYR"/>
    <property type="match status" value="1"/>
</dbReference>
<evidence type="ECO:0000256" key="4">
    <source>
        <dbReference type="ARBA" id="ARBA00022692"/>
    </source>
</evidence>
<keyword evidence="9" id="KW-1133">Transmembrane helix</keyword>
<evidence type="ECO:0000256" key="8">
    <source>
        <dbReference type="ARBA" id="ARBA00022840"/>
    </source>
</evidence>
<dbReference type="SUPFAM" id="SSF56112">
    <property type="entry name" value="Protein kinase-like (PK-like)"/>
    <property type="match status" value="1"/>
</dbReference>
<name>A0A1S3I777_LINAN</name>
<evidence type="ECO:0000256" key="10">
    <source>
        <dbReference type="ARBA" id="ARBA00023136"/>
    </source>
</evidence>
<keyword evidence="5" id="KW-0732">Signal</keyword>
<evidence type="ECO:0000256" key="6">
    <source>
        <dbReference type="ARBA" id="ARBA00022741"/>
    </source>
</evidence>
<dbReference type="GO" id="GO:0005886">
    <property type="term" value="C:plasma membrane"/>
    <property type="evidence" value="ECO:0007669"/>
    <property type="project" value="TreeGrafter"/>
</dbReference>
<dbReference type="Pfam" id="PF07714">
    <property type="entry name" value="PK_Tyr_Ser-Thr"/>
    <property type="match status" value="1"/>
</dbReference>
<accession>A0A1S3I777</accession>